<dbReference type="Pfam" id="PF13635">
    <property type="entry name" value="DUF4143"/>
    <property type="match status" value="1"/>
</dbReference>
<dbReference type="InterPro" id="IPR025420">
    <property type="entry name" value="DUF4143"/>
</dbReference>
<dbReference type="OrthoDB" id="9801840at2"/>
<dbReference type="GO" id="GO:0005524">
    <property type="term" value="F:ATP binding"/>
    <property type="evidence" value="ECO:0007669"/>
    <property type="project" value="UniProtKB-KW"/>
</dbReference>
<dbReference type="PANTHER" id="PTHR33295:SF18">
    <property type="entry name" value="AAA+ ATPASE DOMAIN-CONTAINING PROTEIN"/>
    <property type="match status" value="1"/>
</dbReference>
<accession>A0A6G1VT30</accession>
<reference evidence="2 3" key="1">
    <citation type="submission" date="2019-09" db="EMBL/GenBank/DDBJ databases">
        <title>Distinct polysaccharide growth profiles of human intestinal Prevotella copri isolates.</title>
        <authorList>
            <person name="Fehlner-Peach H."/>
            <person name="Magnabosco C."/>
            <person name="Raghavan V."/>
            <person name="Scher J.U."/>
            <person name="Tett A."/>
            <person name="Cox L.M."/>
            <person name="Gottsegen C."/>
            <person name="Watters A."/>
            <person name="Wiltshire- Gordon J.D."/>
            <person name="Segata N."/>
            <person name="Bonneau R."/>
            <person name="Littman D.R."/>
        </authorList>
    </citation>
    <scope>NUCLEOTIDE SEQUENCE [LARGE SCALE GENOMIC DNA]</scope>
    <source>
        <strain evidence="3">iAA917</strain>
    </source>
</reference>
<comment type="caution">
    <text evidence="2">The sequence shown here is derived from an EMBL/GenBank/DDBJ whole genome shotgun (WGS) entry which is preliminary data.</text>
</comment>
<evidence type="ECO:0000259" key="1">
    <source>
        <dbReference type="Pfam" id="PF13635"/>
    </source>
</evidence>
<dbReference type="PANTHER" id="PTHR33295">
    <property type="entry name" value="ATPASE"/>
    <property type="match status" value="1"/>
</dbReference>
<dbReference type="AlphaFoldDB" id="A0A6G1VT30"/>
<organism evidence="2 3">
    <name type="scientific">Segatella copri</name>
    <dbReference type="NCBI Taxonomy" id="165179"/>
    <lineage>
        <taxon>Bacteria</taxon>
        <taxon>Pseudomonadati</taxon>
        <taxon>Bacteroidota</taxon>
        <taxon>Bacteroidia</taxon>
        <taxon>Bacteroidales</taxon>
        <taxon>Prevotellaceae</taxon>
        <taxon>Segatella</taxon>
    </lineage>
</organism>
<proteinExistence type="predicted"/>
<sequence length="239" mass="28251">MELDSDKKKAAYLRSLHETEYLKDIIERNNLKNSEEFMELMRVMASCIGSPCNPSKLENTFKSVKNETLDRKTISKYLSYMEDAFLIEKSMRYDIKGRKYIGTLSKYYFQDIGLRNALLNFRQVEENHIMENVIYNELRLRGFSVDVGMVEARTAKERKQLEVDFVANMADRRYYIQSAFTMPDDAKREQECASLKRIDDSFKKIIIMRDDIKPYHDNNGFYIVGLMDFLLKPDLMEQL</sequence>
<feature type="domain" description="DUF4143" evidence="1">
    <location>
        <begin position="23"/>
        <end position="176"/>
    </location>
</feature>
<evidence type="ECO:0000313" key="2">
    <source>
        <dbReference type="EMBL" id="MQP15734.1"/>
    </source>
</evidence>
<evidence type="ECO:0000313" key="3">
    <source>
        <dbReference type="Proteomes" id="UP000477980"/>
    </source>
</evidence>
<keyword evidence="2" id="KW-0067">ATP-binding</keyword>
<dbReference type="Proteomes" id="UP000477980">
    <property type="component" value="Unassembled WGS sequence"/>
</dbReference>
<protein>
    <submittedName>
        <fullName evidence="2">ATP-binding protein</fullName>
    </submittedName>
</protein>
<dbReference type="EMBL" id="VZAH01000156">
    <property type="protein sequence ID" value="MQP15734.1"/>
    <property type="molecule type" value="Genomic_DNA"/>
</dbReference>
<keyword evidence="2" id="KW-0547">Nucleotide-binding</keyword>
<name>A0A6G1VT30_9BACT</name>
<gene>
    <name evidence="2" type="ORF">F7D25_15305</name>
</gene>
<dbReference type="RefSeq" id="WP_153090145.1">
    <property type="nucleotide sequence ID" value="NZ_VZAH01000156.1"/>
</dbReference>